<protein>
    <submittedName>
        <fullName evidence="1">Prepilin peptidase</fullName>
    </submittedName>
</protein>
<dbReference type="RefSeq" id="WP_039429865.1">
    <property type="nucleotide sequence ID" value="NZ_CP061845.1"/>
</dbReference>
<dbReference type="Pfam" id="PF02810">
    <property type="entry name" value="SEC-C"/>
    <property type="match status" value="1"/>
</dbReference>
<dbReference type="Proteomes" id="UP000029994">
    <property type="component" value="Unassembled WGS sequence"/>
</dbReference>
<proteinExistence type="predicted"/>
<evidence type="ECO:0000313" key="2">
    <source>
        <dbReference type="Proteomes" id="UP000029994"/>
    </source>
</evidence>
<dbReference type="AlphaFoldDB" id="A0A099LKU1"/>
<evidence type="ECO:0000313" key="1">
    <source>
        <dbReference type="EMBL" id="KGK08778.1"/>
    </source>
</evidence>
<keyword evidence="2" id="KW-1185">Reference proteome</keyword>
<dbReference type="PANTHER" id="PTHR33747">
    <property type="entry name" value="UPF0225 PROTEIN SCO1677"/>
    <property type="match status" value="1"/>
</dbReference>
<reference evidence="1 2" key="1">
    <citation type="submission" date="2014-04" db="EMBL/GenBank/DDBJ databases">
        <title>Genome sequencing of Vibrio navarrensis strains.</title>
        <authorList>
            <person name="Gladney L.M."/>
            <person name="Katz L.S."/>
            <person name="Marino-Ramirez L."/>
            <person name="Jordan I.K."/>
        </authorList>
    </citation>
    <scope>NUCLEOTIDE SEQUENCE [LARGE SCALE GENOMIC DNA]</scope>
    <source>
        <strain evidence="1 2">ATCC 51183</strain>
    </source>
</reference>
<dbReference type="Gene3D" id="3.10.450.50">
    <property type="match status" value="1"/>
</dbReference>
<sequence>MQYQLIDLTTSTCPESAWFIEGAVFAANLTVKPTDPEQWLASLLGEVSDDIRHAVTEQIHKQHNRILRNEYSLQTLLEQNQEALADFAEGFMSLWPMVEEQWQEVQINDGTQRMLSAWLTCLMLAIDQEQTQAQMKAAGIETPPQLGDFLPQLDLMLNEVAQAADELMVGNKSQSLNPYKGIGRNDTCPCGSGKKFKQCCGQ</sequence>
<dbReference type="GeneID" id="43684629"/>
<name>A0A099LKU1_9VIBR</name>
<dbReference type="EMBL" id="JMCG01000002">
    <property type="protein sequence ID" value="KGK08778.1"/>
    <property type="molecule type" value="Genomic_DNA"/>
</dbReference>
<dbReference type="SUPFAM" id="SSF103642">
    <property type="entry name" value="Sec-C motif"/>
    <property type="match status" value="1"/>
</dbReference>
<dbReference type="PANTHER" id="PTHR33747:SF1">
    <property type="entry name" value="ADENYLATE CYCLASE-ASSOCIATED CAP C-TERMINAL DOMAIN-CONTAINING PROTEIN"/>
    <property type="match status" value="1"/>
</dbReference>
<gene>
    <name evidence="1" type="ORF">EA26_16250</name>
</gene>
<dbReference type="STRING" id="29495.EA26_16250"/>
<dbReference type="InterPro" id="IPR011978">
    <property type="entry name" value="YgfB-like"/>
</dbReference>
<comment type="caution">
    <text evidence="1">The sequence shown here is derived from an EMBL/GenBank/DDBJ whole genome shotgun (WGS) entry which is preliminary data.</text>
</comment>
<organism evidence="1 2">
    <name type="scientific">Vibrio navarrensis</name>
    <dbReference type="NCBI Taxonomy" id="29495"/>
    <lineage>
        <taxon>Bacteria</taxon>
        <taxon>Pseudomonadati</taxon>
        <taxon>Pseudomonadota</taxon>
        <taxon>Gammaproteobacteria</taxon>
        <taxon>Vibrionales</taxon>
        <taxon>Vibrionaceae</taxon>
        <taxon>Vibrio</taxon>
    </lineage>
</organism>
<dbReference type="eggNOG" id="COG3012">
    <property type="taxonomic scope" value="Bacteria"/>
</dbReference>
<dbReference type="InterPro" id="IPR004027">
    <property type="entry name" value="SEC_C_motif"/>
</dbReference>
<dbReference type="Pfam" id="PF03695">
    <property type="entry name" value="UPF0149"/>
    <property type="match status" value="1"/>
</dbReference>
<accession>A0A099LKU1</accession>